<dbReference type="PANTHER" id="PTHR43289">
    <property type="entry name" value="MITOGEN-ACTIVATED PROTEIN KINASE KINASE KINASE 20-RELATED"/>
    <property type="match status" value="1"/>
</dbReference>
<evidence type="ECO:0000256" key="2">
    <source>
        <dbReference type="ARBA" id="ARBA00022741"/>
    </source>
</evidence>
<dbReference type="InterPro" id="IPR011990">
    <property type="entry name" value="TPR-like_helical_dom_sf"/>
</dbReference>
<dbReference type="PROSITE" id="PS00108">
    <property type="entry name" value="PROTEIN_KINASE_ST"/>
    <property type="match status" value="1"/>
</dbReference>
<dbReference type="GO" id="GO:0004674">
    <property type="term" value="F:protein serine/threonine kinase activity"/>
    <property type="evidence" value="ECO:0007669"/>
    <property type="project" value="UniProtKB-KW"/>
</dbReference>
<dbReference type="Gene3D" id="3.30.200.20">
    <property type="entry name" value="Phosphorylase Kinase, domain 1"/>
    <property type="match status" value="1"/>
</dbReference>
<feature type="binding site" evidence="6">
    <location>
        <position position="102"/>
    </location>
    <ligand>
        <name>ATP</name>
        <dbReference type="ChEBI" id="CHEBI:30616"/>
    </ligand>
</feature>
<keyword evidence="8" id="KW-0723">Serine/threonine-protein kinase</keyword>
<evidence type="ECO:0000313" key="8">
    <source>
        <dbReference type="EMBL" id="MBO1320606.1"/>
    </source>
</evidence>
<dbReference type="Gene3D" id="1.25.40.10">
    <property type="entry name" value="Tetratricopeptide repeat domain"/>
    <property type="match status" value="1"/>
</dbReference>
<dbReference type="Proteomes" id="UP000664417">
    <property type="component" value="Unassembled WGS sequence"/>
</dbReference>
<keyword evidence="1" id="KW-0808">Transferase</keyword>
<dbReference type="InterPro" id="IPR000719">
    <property type="entry name" value="Prot_kinase_dom"/>
</dbReference>
<sequence length="713" mass="78257">MRRERELLAALDDYLVLGAEEQPLFLRELQARDAVLADRLAAMLVGGTDPFPEPPMVLSAGLATGPAWIGPYQILEMLGEGGMGQVFRAKATHPGHADVAVKILGDWLEGAAYQRRFQRECAILRRLQHDHIAALLDAGFSRDGRPYLVMPFLEGDDLKTLLGEGPIALEEALHWFDQLCDAVDAAHGRGIVHRDLKPANIIIDAARRPVLLDFGIAKLLGRLEGATLTQTQTRLRLMSLPYAAPEQITGGEVGVATDVYQLGNLLYELLTGKPPFAGTEGNPRACEWAIVHQRLPPPSRIAPDRLPTRLSREGTTVIWPPAGDWDWVLAKALAKEPCDRYPSVAAFREDVRRLASGSPLRGTGPNWAYLTPLRLLHHRHRPVSCVGLGLGYWRELTALGEDFDAHEAAYWFQLSAAFFSHQVGAGSSRKLPDLAAFLNALPMLMAEQPPRAPAQVAVAVQLAHQCVCLDLPNNADRVLDLLPDEMSASLGLWLETRLIRAHSAMQQADLNQAETYLSAVQPAKEVAAEVEDCLVGRWWMLWGGLKRRQRQWSEAETSLRRAAALLQEAARPVLAAACYNELGVLMVTVKKTDAALSYFQSALALGEQGKGRGVNQASTHQNVGQAYLGMGDLIGALGHFERAYKELRQWLPEEAPMVRLLRNNLEQLQRAGGQGSMGWAAPVANPPFVGRRHLLSVEEALHLSESDAAPRSP</sequence>
<dbReference type="AlphaFoldDB" id="A0A8J7QHI7"/>
<comment type="caution">
    <text evidence="8">The sequence shown here is derived from an EMBL/GenBank/DDBJ whole genome shotgun (WGS) entry which is preliminary data.</text>
</comment>
<dbReference type="PROSITE" id="PS50011">
    <property type="entry name" value="PROTEIN_KINASE_DOM"/>
    <property type="match status" value="1"/>
</dbReference>
<dbReference type="RefSeq" id="WP_207860559.1">
    <property type="nucleotide sequence ID" value="NZ_JAFREP010000018.1"/>
</dbReference>
<dbReference type="CDD" id="cd14014">
    <property type="entry name" value="STKc_PknB_like"/>
    <property type="match status" value="1"/>
</dbReference>
<proteinExistence type="predicted"/>
<dbReference type="Pfam" id="PF00069">
    <property type="entry name" value="Pkinase"/>
    <property type="match status" value="1"/>
</dbReference>
<protein>
    <submittedName>
        <fullName evidence="8">Serine/threonine protein kinase</fullName>
    </submittedName>
</protein>
<evidence type="ECO:0000256" key="5">
    <source>
        <dbReference type="PROSITE-ProRule" id="PRU00339"/>
    </source>
</evidence>
<dbReference type="InterPro" id="IPR019734">
    <property type="entry name" value="TPR_rpt"/>
</dbReference>
<keyword evidence="4 6" id="KW-0067">ATP-binding</keyword>
<dbReference type="GO" id="GO:0005524">
    <property type="term" value="F:ATP binding"/>
    <property type="evidence" value="ECO:0007669"/>
    <property type="project" value="UniProtKB-UniRule"/>
</dbReference>
<name>A0A8J7QHI7_9BACT</name>
<dbReference type="SUPFAM" id="SSF48452">
    <property type="entry name" value="TPR-like"/>
    <property type="match status" value="1"/>
</dbReference>
<dbReference type="PANTHER" id="PTHR43289:SF6">
    <property type="entry name" value="SERINE_THREONINE-PROTEIN KINASE NEKL-3"/>
    <property type="match status" value="1"/>
</dbReference>
<gene>
    <name evidence="8" type="ORF">J3U88_19165</name>
</gene>
<organism evidence="8 9">
    <name type="scientific">Acanthopleuribacter pedis</name>
    <dbReference type="NCBI Taxonomy" id="442870"/>
    <lineage>
        <taxon>Bacteria</taxon>
        <taxon>Pseudomonadati</taxon>
        <taxon>Acidobacteriota</taxon>
        <taxon>Holophagae</taxon>
        <taxon>Acanthopleuribacterales</taxon>
        <taxon>Acanthopleuribacteraceae</taxon>
        <taxon>Acanthopleuribacter</taxon>
    </lineage>
</organism>
<keyword evidence="9" id="KW-1185">Reference proteome</keyword>
<evidence type="ECO:0000256" key="6">
    <source>
        <dbReference type="PROSITE-ProRule" id="PRU10141"/>
    </source>
</evidence>
<dbReference type="InterPro" id="IPR011009">
    <property type="entry name" value="Kinase-like_dom_sf"/>
</dbReference>
<keyword evidence="3 8" id="KW-0418">Kinase</keyword>
<keyword evidence="5" id="KW-0802">TPR repeat</keyword>
<evidence type="ECO:0000259" key="7">
    <source>
        <dbReference type="PROSITE" id="PS50011"/>
    </source>
</evidence>
<dbReference type="SUPFAM" id="SSF56112">
    <property type="entry name" value="Protein kinase-like (PK-like)"/>
    <property type="match status" value="1"/>
</dbReference>
<feature type="repeat" description="TPR" evidence="5">
    <location>
        <begin position="576"/>
        <end position="609"/>
    </location>
</feature>
<dbReference type="InterPro" id="IPR017441">
    <property type="entry name" value="Protein_kinase_ATP_BS"/>
</dbReference>
<keyword evidence="2 6" id="KW-0547">Nucleotide-binding</keyword>
<evidence type="ECO:0000256" key="1">
    <source>
        <dbReference type="ARBA" id="ARBA00022679"/>
    </source>
</evidence>
<evidence type="ECO:0000313" key="9">
    <source>
        <dbReference type="Proteomes" id="UP000664417"/>
    </source>
</evidence>
<dbReference type="PROSITE" id="PS50005">
    <property type="entry name" value="TPR"/>
    <property type="match status" value="1"/>
</dbReference>
<evidence type="ECO:0000256" key="4">
    <source>
        <dbReference type="ARBA" id="ARBA00022840"/>
    </source>
</evidence>
<reference evidence="8" key="1">
    <citation type="submission" date="2021-03" db="EMBL/GenBank/DDBJ databases">
        <authorList>
            <person name="Wang G."/>
        </authorList>
    </citation>
    <scope>NUCLEOTIDE SEQUENCE</scope>
    <source>
        <strain evidence="8">KCTC 12899</strain>
    </source>
</reference>
<dbReference type="Gene3D" id="1.10.510.10">
    <property type="entry name" value="Transferase(Phosphotransferase) domain 1"/>
    <property type="match status" value="1"/>
</dbReference>
<dbReference type="InterPro" id="IPR008271">
    <property type="entry name" value="Ser/Thr_kinase_AS"/>
</dbReference>
<accession>A0A8J7QHI7</accession>
<feature type="domain" description="Protein kinase" evidence="7">
    <location>
        <begin position="72"/>
        <end position="354"/>
    </location>
</feature>
<evidence type="ECO:0000256" key="3">
    <source>
        <dbReference type="ARBA" id="ARBA00022777"/>
    </source>
</evidence>
<dbReference type="PROSITE" id="PS00107">
    <property type="entry name" value="PROTEIN_KINASE_ATP"/>
    <property type="match status" value="1"/>
</dbReference>
<dbReference type="SMART" id="SM00220">
    <property type="entry name" value="S_TKc"/>
    <property type="match status" value="1"/>
</dbReference>
<dbReference type="EMBL" id="JAFREP010000018">
    <property type="protein sequence ID" value="MBO1320606.1"/>
    <property type="molecule type" value="Genomic_DNA"/>
</dbReference>